<dbReference type="AlphaFoldDB" id="U7V1D9"/>
<proteinExistence type="predicted"/>
<dbReference type="RefSeq" id="WP_023052322.1">
    <property type="nucleotide sequence ID" value="NZ_CP173070.2"/>
</dbReference>
<dbReference type="Gene3D" id="2.30.29.50">
    <property type="entry name" value="Bacterial Pleckstrin homology domain"/>
    <property type="match status" value="1"/>
</dbReference>
<sequence length="143" mass="16836">MLVYLKLFWEIFSFSFTRMSRVVLQNSLDKEFHKILLNSNEQIIMCYDNQFKSFLITNMRIISIQKLKVTSEYNLVSKIFSIPLNQVGTTEMFGLKFFNISVLRITTAPGFKFYWFFKKDVSMEEISKTIIKVADNVQGISKI</sequence>
<dbReference type="InterPro" id="IPR037063">
    <property type="entry name" value="PHb_sf"/>
</dbReference>
<comment type="caution">
    <text evidence="1">The sequence shown here is derived from an EMBL/GenBank/DDBJ whole genome shotgun (WGS) entry which is preliminary data.</text>
</comment>
<keyword evidence="2" id="KW-1185">Reference proteome</keyword>
<protein>
    <recommendedName>
        <fullName evidence="3">YokE-like PH domain-containing protein</fullName>
    </recommendedName>
</protein>
<gene>
    <name evidence="1" type="ORF">HMPREF0202_02796</name>
</gene>
<accession>U7V1D9</accession>
<reference evidence="1 2" key="1">
    <citation type="submission" date="2013-08" db="EMBL/GenBank/DDBJ databases">
        <authorList>
            <person name="Weinstock G."/>
            <person name="Sodergren E."/>
            <person name="Wylie T."/>
            <person name="Fulton L."/>
            <person name="Fulton R."/>
            <person name="Fronick C."/>
            <person name="O'Laughlin M."/>
            <person name="Godfrey J."/>
            <person name="Miner T."/>
            <person name="Herter B."/>
            <person name="Appelbaum E."/>
            <person name="Cordes M."/>
            <person name="Lek S."/>
            <person name="Wollam A."/>
            <person name="Pepin K.H."/>
            <person name="Palsikar V.B."/>
            <person name="Mitreva M."/>
            <person name="Wilson R.K."/>
        </authorList>
    </citation>
    <scope>NUCLEOTIDE SEQUENCE [LARGE SCALE GENOMIC DNA]</scope>
    <source>
        <strain evidence="1 2">ATCC BAA-474</strain>
    </source>
</reference>
<dbReference type="Proteomes" id="UP000017081">
    <property type="component" value="Unassembled WGS sequence"/>
</dbReference>
<evidence type="ECO:0000313" key="1">
    <source>
        <dbReference type="EMBL" id="ERT65390.1"/>
    </source>
</evidence>
<evidence type="ECO:0000313" key="2">
    <source>
        <dbReference type="Proteomes" id="UP000017081"/>
    </source>
</evidence>
<evidence type="ECO:0008006" key="3">
    <source>
        <dbReference type="Google" id="ProtNLM"/>
    </source>
</evidence>
<dbReference type="HOGENOM" id="CLU_1802638_0_0_0"/>
<organism evidence="1 2">
    <name type="scientific">Cetobacterium somerae ATCC BAA-474</name>
    <dbReference type="NCBI Taxonomy" id="1319815"/>
    <lineage>
        <taxon>Bacteria</taxon>
        <taxon>Fusobacteriati</taxon>
        <taxon>Fusobacteriota</taxon>
        <taxon>Fusobacteriia</taxon>
        <taxon>Fusobacteriales</taxon>
        <taxon>Fusobacteriaceae</taxon>
        <taxon>Cetobacterium</taxon>
    </lineage>
</organism>
<name>U7V1D9_9FUSO</name>
<dbReference type="STRING" id="1319815.HMPREF0202_02796"/>
<dbReference type="EMBL" id="AXZF01000168">
    <property type="protein sequence ID" value="ERT65390.1"/>
    <property type="molecule type" value="Genomic_DNA"/>
</dbReference>